<name>A0A3M9M9L2_9MICO</name>
<sequence>MLLLALDTATSAVTVALHDGDQVVAEESLVDARRHAETLTPMIASVVAGARHRPADLTAVTVGVGPGPFTGLRVGLATAVTLGLALDIPVYGVCTLDALAHAVALRPGSPAKFVVATDARRKEVYWAHYRTNDGFPQRVSGMPQVSRPADLSDEIRALPAAGRGPLLYPDCFASALQPLDVPAGALAAYAVEQLRTGGELLPVQPLYLRQPDATPSAGPKSVLPR</sequence>
<evidence type="ECO:0000313" key="3">
    <source>
        <dbReference type="Proteomes" id="UP000271678"/>
    </source>
</evidence>
<dbReference type="GO" id="GO:0002949">
    <property type="term" value="P:tRNA threonylcarbamoyladenosine modification"/>
    <property type="evidence" value="ECO:0007669"/>
    <property type="project" value="InterPro"/>
</dbReference>
<dbReference type="OrthoDB" id="9809995at2"/>
<accession>A0A3M9M9L2</accession>
<dbReference type="InterPro" id="IPR022496">
    <property type="entry name" value="T6A_TsaB"/>
</dbReference>
<feature type="domain" description="Gcp-like" evidence="1">
    <location>
        <begin position="32"/>
        <end position="131"/>
    </location>
</feature>
<dbReference type="EMBL" id="RJJQ01000008">
    <property type="protein sequence ID" value="RNI22244.1"/>
    <property type="molecule type" value="Genomic_DNA"/>
</dbReference>
<organism evidence="2 3">
    <name type="scientific">Flexivirga caeni</name>
    <dbReference type="NCBI Taxonomy" id="2294115"/>
    <lineage>
        <taxon>Bacteria</taxon>
        <taxon>Bacillati</taxon>
        <taxon>Actinomycetota</taxon>
        <taxon>Actinomycetes</taxon>
        <taxon>Micrococcales</taxon>
        <taxon>Dermacoccaceae</taxon>
        <taxon>Flexivirga</taxon>
    </lineage>
</organism>
<dbReference type="GO" id="GO:0016740">
    <property type="term" value="F:transferase activity"/>
    <property type="evidence" value="ECO:0007669"/>
    <property type="project" value="UniProtKB-KW"/>
</dbReference>
<reference evidence="2 3" key="1">
    <citation type="submission" date="2018-11" db="EMBL/GenBank/DDBJ databases">
        <title>Draft genome of Simplicispira Flexivirga sp. BO-16.</title>
        <authorList>
            <person name="Im W.T."/>
        </authorList>
    </citation>
    <scope>NUCLEOTIDE SEQUENCE [LARGE SCALE GENOMIC DNA]</scope>
    <source>
        <strain evidence="2 3">BO-16</strain>
    </source>
</reference>
<dbReference type="RefSeq" id="WP_123271283.1">
    <property type="nucleotide sequence ID" value="NZ_RJJQ01000008.1"/>
</dbReference>
<evidence type="ECO:0000313" key="2">
    <source>
        <dbReference type="EMBL" id="RNI22244.1"/>
    </source>
</evidence>
<protein>
    <submittedName>
        <fullName evidence="2">tRNA (Adenosine(37)-N6)-threonylcarbamoyltransferase complex dimerization subunit type 1 TsaB</fullName>
    </submittedName>
</protein>
<dbReference type="Gene3D" id="3.30.420.40">
    <property type="match status" value="2"/>
</dbReference>
<dbReference type="Proteomes" id="UP000271678">
    <property type="component" value="Unassembled WGS sequence"/>
</dbReference>
<dbReference type="GO" id="GO:0005829">
    <property type="term" value="C:cytosol"/>
    <property type="evidence" value="ECO:0007669"/>
    <property type="project" value="TreeGrafter"/>
</dbReference>
<dbReference type="PANTHER" id="PTHR11735">
    <property type="entry name" value="TRNA N6-ADENOSINE THREONYLCARBAMOYLTRANSFERASE"/>
    <property type="match status" value="1"/>
</dbReference>
<evidence type="ECO:0000259" key="1">
    <source>
        <dbReference type="Pfam" id="PF00814"/>
    </source>
</evidence>
<gene>
    <name evidence="2" type="primary">tsaB</name>
    <name evidence="2" type="ORF">EFY87_09735</name>
</gene>
<dbReference type="Pfam" id="PF00814">
    <property type="entry name" value="TsaD"/>
    <property type="match status" value="1"/>
</dbReference>
<comment type="caution">
    <text evidence="2">The sequence shown here is derived from an EMBL/GenBank/DDBJ whole genome shotgun (WGS) entry which is preliminary data.</text>
</comment>
<keyword evidence="3" id="KW-1185">Reference proteome</keyword>
<dbReference type="SUPFAM" id="SSF53067">
    <property type="entry name" value="Actin-like ATPase domain"/>
    <property type="match status" value="2"/>
</dbReference>
<dbReference type="AlphaFoldDB" id="A0A3M9M9L2"/>
<dbReference type="NCBIfam" id="TIGR03725">
    <property type="entry name" value="T6A_YeaZ"/>
    <property type="match status" value="1"/>
</dbReference>
<keyword evidence="2" id="KW-0808">Transferase</keyword>
<dbReference type="InterPro" id="IPR043129">
    <property type="entry name" value="ATPase_NBD"/>
</dbReference>
<proteinExistence type="predicted"/>
<dbReference type="PANTHER" id="PTHR11735:SF11">
    <property type="entry name" value="TRNA THREONYLCARBAMOYLADENOSINE BIOSYNTHESIS PROTEIN TSAB"/>
    <property type="match status" value="1"/>
</dbReference>
<dbReference type="CDD" id="cd24032">
    <property type="entry name" value="ASKHA_NBD_TsaB"/>
    <property type="match status" value="1"/>
</dbReference>
<dbReference type="InterPro" id="IPR000905">
    <property type="entry name" value="Gcp-like_dom"/>
</dbReference>